<dbReference type="Gene3D" id="3.40.720.10">
    <property type="entry name" value="Alkaline Phosphatase, subunit A"/>
    <property type="match status" value="1"/>
</dbReference>
<keyword evidence="15" id="KW-1185">Reference proteome</keyword>
<comment type="function">
    <text evidence="12">Ethanolamine phosphate transferase involved in glycosylphosphatidylinositol-anchor biosynthesis. Transfers ethanolamine phosphate to the GPI second mannose.</text>
</comment>
<feature type="transmembrane region" description="Helical" evidence="12">
    <location>
        <begin position="675"/>
        <end position="695"/>
    </location>
</feature>
<evidence type="ECO:0000256" key="10">
    <source>
        <dbReference type="ARBA" id="ARBA00023136"/>
    </source>
</evidence>
<evidence type="ECO:0000256" key="7">
    <source>
        <dbReference type="ARBA" id="ARBA00022692"/>
    </source>
</evidence>
<dbReference type="Pfam" id="PF19316">
    <property type="entry name" value="PIGO_PIGG"/>
    <property type="match status" value="1"/>
</dbReference>
<evidence type="ECO:0000256" key="5">
    <source>
        <dbReference type="ARBA" id="ARBA00022502"/>
    </source>
</evidence>
<proteinExistence type="inferred from homology"/>
<reference evidence="14" key="1">
    <citation type="submission" date="2021-03" db="EMBL/GenBank/DDBJ databases">
        <title>Comparative genomics and phylogenomic investigation of the class Geoglossomycetes provide insights into ecological specialization and systematics.</title>
        <authorList>
            <person name="Melie T."/>
            <person name="Pirro S."/>
            <person name="Miller A.N."/>
            <person name="Quandt A."/>
        </authorList>
    </citation>
    <scope>NUCLEOTIDE SEQUENCE</scope>
    <source>
        <strain evidence="14">GBOQ0MN5Z8</strain>
    </source>
</reference>
<dbReference type="CDD" id="cd16024">
    <property type="entry name" value="GPI_EPT_2"/>
    <property type="match status" value="1"/>
</dbReference>
<evidence type="ECO:0000313" key="15">
    <source>
        <dbReference type="Proteomes" id="UP000698800"/>
    </source>
</evidence>
<dbReference type="InterPro" id="IPR037674">
    <property type="entry name" value="PIG-G_N"/>
</dbReference>
<dbReference type="OrthoDB" id="272139at2759"/>
<dbReference type="AlphaFoldDB" id="A0A9P8KWS7"/>
<protein>
    <recommendedName>
        <fullName evidence="4 12">GPI ethanolamine phosphate transferase 2</fullName>
    </recommendedName>
</protein>
<keyword evidence="9 12" id="KW-1133">Transmembrane helix</keyword>
<gene>
    <name evidence="14" type="ORF">FGG08_004677</name>
</gene>
<comment type="similarity">
    <text evidence="3 12">Belongs to the PIGG/PIGN/PIGO family. PIGG subfamily.</text>
</comment>
<dbReference type="EMBL" id="JAGHQL010000098">
    <property type="protein sequence ID" value="KAH0538725.1"/>
    <property type="molecule type" value="Genomic_DNA"/>
</dbReference>
<evidence type="ECO:0000259" key="13">
    <source>
        <dbReference type="Pfam" id="PF19316"/>
    </source>
</evidence>
<dbReference type="GO" id="GO:0006506">
    <property type="term" value="P:GPI anchor biosynthetic process"/>
    <property type="evidence" value="ECO:0007669"/>
    <property type="project" value="UniProtKB-KW"/>
</dbReference>
<name>A0A9P8KWS7_9PEZI</name>
<dbReference type="Pfam" id="PF01663">
    <property type="entry name" value="Phosphodiest"/>
    <property type="match status" value="1"/>
</dbReference>
<feature type="transmembrane region" description="Helical" evidence="12">
    <location>
        <begin position="701"/>
        <end position="720"/>
    </location>
</feature>
<keyword evidence="11" id="KW-0325">Glycoprotein</keyword>
<evidence type="ECO:0000313" key="14">
    <source>
        <dbReference type="EMBL" id="KAH0538725.1"/>
    </source>
</evidence>
<comment type="caution">
    <text evidence="12">Lacks conserved residue(s) required for the propagation of feature annotation.</text>
</comment>
<feature type="transmembrane region" description="Helical" evidence="12">
    <location>
        <begin position="558"/>
        <end position="578"/>
    </location>
</feature>
<dbReference type="SUPFAM" id="SSF53649">
    <property type="entry name" value="Alkaline phosphatase-like"/>
    <property type="match status" value="1"/>
</dbReference>
<keyword evidence="6 12" id="KW-0808">Transferase</keyword>
<evidence type="ECO:0000256" key="4">
    <source>
        <dbReference type="ARBA" id="ARBA00020830"/>
    </source>
</evidence>
<comment type="subcellular location">
    <subcellularLocation>
        <location evidence="1 12">Endoplasmic reticulum membrane</location>
        <topology evidence="1 12">Multi-pass membrane protein</topology>
    </subcellularLocation>
</comment>
<keyword evidence="8 12" id="KW-0256">Endoplasmic reticulum</keyword>
<comment type="caution">
    <text evidence="14">The sequence shown here is derived from an EMBL/GenBank/DDBJ whole genome shotgun (WGS) entry which is preliminary data.</text>
</comment>
<keyword evidence="10 12" id="KW-0472">Membrane</keyword>
<feature type="domain" description="GPI ethanolamine phosphate transferase 2 C-terminal" evidence="13">
    <location>
        <begin position="356"/>
        <end position="704"/>
    </location>
</feature>
<keyword evidence="5 12" id="KW-0337">GPI-anchor biosynthesis</keyword>
<comment type="pathway">
    <text evidence="2 12">Glycolipid biosynthesis; glycosylphosphatidylinositol-anchor biosynthesis.</text>
</comment>
<dbReference type="GO" id="GO:0051267">
    <property type="term" value="F:CP2 mannose-ethanolamine phosphotransferase activity"/>
    <property type="evidence" value="ECO:0007669"/>
    <property type="project" value="TreeGrafter"/>
</dbReference>
<organism evidence="14 15">
    <name type="scientific">Glutinoglossum americanum</name>
    <dbReference type="NCBI Taxonomy" id="1670608"/>
    <lineage>
        <taxon>Eukaryota</taxon>
        <taxon>Fungi</taxon>
        <taxon>Dikarya</taxon>
        <taxon>Ascomycota</taxon>
        <taxon>Pezizomycotina</taxon>
        <taxon>Geoglossomycetes</taxon>
        <taxon>Geoglossales</taxon>
        <taxon>Geoglossaceae</taxon>
        <taxon>Glutinoglossum</taxon>
    </lineage>
</organism>
<feature type="transmembrane region" description="Helical" evidence="12">
    <location>
        <begin position="509"/>
        <end position="529"/>
    </location>
</feature>
<dbReference type="Proteomes" id="UP000698800">
    <property type="component" value="Unassembled WGS sequence"/>
</dbReference>
<evidence type="ECO:0000256" key="8">
    <source>
        <dbReference type="ARBA" id="ARBA00022824"/>
    </source>
</evidence>
<evidence type="ECO:0000256" key="9">
    <source>
        <dbReference type="ARBA" id="ARBA00022989"/>
    </source>
</evidence>
<evidence type="ECO:0000256" key="11">
    <source>
        <dbReference type="ARBA" id="ARBA00023180"/>
    </source>
</evidence>
<evidence type="ECO:0000256" key="2">
    <source>
        <dbReference type="ARBA" id="ARBA00004687"/>
    </source>
</evidence>
<keyword evidence="7 12" id="KW-0812">Transmembrane</keyword>
<dbReference type="InterPro" id="IPR039527">
    <property type="entry name" value="PIGG/GPI7"/>
</dbReference>
<dbReference type="PANTHER" id="PTHR23072:SF0">
    <property type="entry name" value="GPI ETHANOLAMINE PHOSPHATE TRANSFERASE 2"/>
    <property type="match status" value="1"/>
</dbReference>
<feature type="transmembrane region" description="Helical" evidence="12">
    <location>
        <begin position="364"/>
        <end position="383"/>
    </location>
</feature>
<dbReference type="PANTHER" id="PTHR23072">
    <property type="entry name" value="PHOSPHATIDYLINOSITOL GLYCAN-RELATED"/>
    <property type="match status" value="1"/>
</dbReference>
<accession>A0A9P8KWS7</accession>
<evidence type="ECO:0000256" key="1">
    <source>
        <dbReference type="ARBA" id="ARBA00004477"/>
    </source>
</evidence>
<feature type="transmembrane region" description="Helical" evidence="12">
    <location>
        <begin position="634"/>
        <end position="654"/>
    </location>
</feature>
<sequence length="729" mass="80940">MPVLISSGAAIPFTAHATSPTITMPRVKAITTGSIPSFLDAILNFAESDTTSTLAHQDTWLAQMQAKKNGKLVMYGDDTWLKLFPTTFTRADGTSSFFVSDFSEVDNNVTRHIPNELENDDWNTMILHYLGLDHIGHKAGPRSPHMVPKQKEMDRVVQQIYKKIESEAHLQSTLFVLCGDHGMNDAGNHGGSSAGETSPALVFVSPKFKQISNGVPCPIETEEEFRFYNTVEQSDLAPTLAGLLGFPVPRNNLGVFIPHFLHFWKDSDKLQLIYGNARQILNVIKATFANSLFEANTPTEDCSLAASSVNELACLWARAEGHLIECDDTVDGCREQAITRLIEFSKRSQEVMSNTASNYNISRLNFGMILATAAVIAASVASLSCLRKLTLAEAAYLAVSLSYGGMMFASSFVEEEQHFWYWSTSGWLACLYFTKSRARGLQKAPGLLPAGSLVVLRVIRRWNQTGQKFAGAPDITKSFFPSHRLILWGVVLTTYFDVVRRISRRGFRYASIELSSIIAITLCLAAFIFKVSFTNADAPELLEGFSQTLLKGLESIPLVMQVRAVFLGIGGVVAYVLFFETKFGSVRKRKEKDSRVWIYHDLLTLFLATQSRVTNVPLFLFFELQFQIIDSLEFSLTELTLTSLLFQYLSFFAFGGSNAISSIDLSNAYNGITNYNIIAVGILTFMSNWAGPIWWTSATSLLLHLCINVIGGNILFWLAAGRYKGDKQH</sequence>
<dbReference type="InterPro" id="IPR045687">
    <property type="entry name" value="PIGG/GPI7_C"/>
</dbReference>
<evidence type="ECO:0000256" key="12">
    <source>
        <dbReference type="RuleBase" id="RU367106"/>
    </source>
</evidence>
<feature type="transmembrane region" description="Helical" evidence="12">
    <location>
        <begin position="598"/>
        <end position="622"/>
    </location>
</feature>
<evidence type="ECO:0000256" key="6">
    <source>
        <dbReference type="ARBA" id="ARBA00022679"/>
    </source>
</evidence>
<evidence type="ECO:0000256" key="3">
    <source>
        <dbReference type="ARBA" id="ARBA00005315"/>
    </source>
</evidence>
<dbReference type="InterPro" id="IPR002591">
    <property type="entry name" value="Phosphodiest/P_Trfase"/>
</dbReference>
<dbReference type="GO" id="GO:0005789">
    <property type="term" value="C:endoplasmic reticulum membrane"/>
    <property type="evidence" value="ECO:0007669"/>
    <property type="project" value="UniProtKB-SubCell"/>
</dbReference>
<dbReference type="InterPro" id="IPR017850">
    <property type="entry name" value="Alkaline_phosphatase_core_sf"/>
</dbReference>